<dbReference type="PANTHER" id="PTHR46169">
    <property type="entry name" value="DNA REPLICATION-RELATED ELEMENT FACTOR, ISOFORM A"/>
    <property type="match status" value="1"/>
</dbReference>
<dbReference type="InterPro" id="IPR008906">
    <property type="entry name" value="HATC_C_dom"/>
</dbReference>
<name>A0AB32TAS2_DANRE</name>
<keyword evidence="2" id="KW-1185">Reference proteome</keyword>
<proteinExistence type="predicted"/>
<dbReference type="AlphaFoldDB" id="A0AB32TAS2"/>
<sequence>MLLSIYSTLLHKLIQQLTKLRQLLSVSKMSSLEYCVNQCSPCIFTATYCKITVHCWQLQLPVFYCFLTGQFLTVYEMLERYLEQQAAVFSALTDKTIRRNIKDTVTLSDEDVKLAEDIIQVLKPLKMVTTLLSTEQLPTVSMIMPLKHTILESLKVSDTDTTVVKDVKHGIVSDFINRYPESDLTLVQFLHMSTALDPRFKSLPFLDETMRINIFNRLMEKILEYLSQQAQVSEEQLDMASISCDPPAKKAPISELFGKLFPVEPSTPTPKSLSQMVKEEVACYRQVPTLPVELNPLAWWKDNESQFPHVAKLAKCYLGVPATSVPSERVFSTAGDIVTAQRSSLSSENVDIMVFLKKNLKLN</sequence>
<accession>A0AB32TAS2</accession>
<dbReference type="SUPFAM" id="SSF53098">
    <property type="entry name" value="Ribonuclease H-like"/>
    <property type="match status" value="1"/>
</dbReference>
<evidence type="ECO:0000313" key="2">
    <source>
        <dbReference type="Proteomes" id="UP000000437"/>
    </source>
</evidence>
<keyword evidence="3" id="KW-0436">Ligase</keyword>
<dbReference type="RefSeq" id="XP_068072974.1">
    <property type="nucleotide sequence ID" value="XM_068216873.2"/>
</dbReference>
<dbReference type="InterPro" id="IPR012337">
    <property type="entry name" value="RNaseH-like_sf"/>
</dbReference>
<gene>
    <name evidence="3" type="primary">si:dkey-96f10.1</name>
</gene>
<dbReference type="Proteomes" id="UP000000437">
    <property type="component" value="Chromosome 23"/>
</dbReference>
<dbReference type="GO" id="GO:0046983">
    <property type="term" value="F:protein dimerization activity"/>
    <property type="evidence" value="ECO:0007669"/>
    <property type="project" value="InterPro"/>
</dbReference>
<dbReference type="PANTHER" id="PTHR46169:SF29">
    <property type="entry name" value="DNA REPLICATION-RELATED ELEMENT FACTOR, ISOFORM A"/>
    <property type="match status" value="1"/>
</dbReference>
<organism evidence="2 3">
    <name type="scientific">Danio rerio</name>
    <name type="common">Zebrafish</name>
    <name type="synonym">Brachydanio rerio</name>
    <dbReference type="NCBI Taxonomy" id="7955"/>
    <lineage>
        <taxon>Eukaryota</taxon>
        <taxon>Metazoa</taxon>
        <taxon>Chordata</taxon>
        <taxon>Craniata</taxon>
        <taxon>Vertebrata</taxon>
        <taxon>Euteleostomi</taxon>
        <taxon>Actinopterygii</taxon>
        <taxon>Neopterygii</taxon>
        <taxon>Teleostei</taxon>
        <taxon>Ostariophysi</taxon>
        <taxon>Cypriniformes</taxon>
        <taxon>Danionidae</taxon>
        <taxon>Danioninae</taxon>
        <taxon>Danio</taxon>
    </lineage>
</organism>
<reference evidence="3" key="1">
    <citation type="submission" date="2025-08" db="UniProtKB">
        <authorList>
            <consortium name="RefSeq"/>
        </authorList>
    </citation>
    <scope>IDENTIFICATION</scope>
    <source>
        <strain evidence="3">Tuebingen</strain>
        <tissue evidence="3">Fibroblasts and whole tissue</tissue>
    </source>
</reference>
<dbReference type="InterPro" id="IPR052717">
    <property type="entry name" value="Vacuolar_transposase_reg"/>
</dbReference>
<feature type="domain" description="HAT C-terminal dimerisation" evidence="1">
    <location>
        <begin position="288"/>
        <end position="360"/>
    </location>
</feature>
<protein>
    <submittedName>
        <fullName evidence="3">E3 SUMO-protein ligase ZBED1 isoform X6</fullName>
    </submittedName>
</protein>
<evidence type="ECO:0000259" key="1">
    <source>
        <dbReference type="Pfam" id="PF05699"/>
    </source>
</evidence>
<evidence type="ECO:0000313" key="3">
    <source>
        <dbReference type="RefSeq" id="XP_068072974.1"/>
    </source>
</evidence>
<dbReference type="Pfam" id="PF05699">
    <property type="entry name" value="Dimer_Tnp_hAT"/>
    <property type="match status" value="1"/>
</dbReference>